<protein>
    <recommendedName>
        <fullName evidence="4">MARVEL domain-containing protein</fullName>
    </recommendedName>
</protein>
<organism evidence="2 3">
    <name type="scientific">Tetranychus urticae</name>
    <name type="common">Two-spotted spider mite</name>
    <dbReference type="NCBI Taxonomy" id="32264"/>
    <lineage>
        <taxon>Eukaryota</taxon>
        <taxon>Metazoa</taxon>
        <taxon>Ecdysozoa</taxon>
        <taxon>Arthropoda</taxon>
        <taxon>Chelicerata</taxon>
        <taxon>Arachnida</taxon>
        <taxon>Acari</taxon>
        <taxon>Acariformes</taxon>
        <taxon>Trombidiformes</taxon>
        <taxon>Prostigmata</taxon>
        <taxon>Eleutherengona</taxon>
        <taxon>Raphignathae</taxon>
        <taxon>Tetranychoidea</taxon>
        <taxon>Tetranychidae</taxon>
        <taxon>Tetranychus</taxon>
    </lineage>
</organism>
<feature type="transmembrane region" description="Helical" evidence="1">
    <location>
        <begin position="70"/>
        <end position="89"/>
    </location>
</feature>
<dbReference type="Proteomes" id="UP000015104">
    <property type="component" value="Unassembled WGS sequence"/>
</dbReference>
<keyword evidence="1" id="KW-0472">Membrane</keyword>
<dbReference type="HOGENOM" id="CLU_2457696_0_0_1"/>
<keyword evidence="1" id="KW-0812">Transmembrane</keyword>
<proteinExistence type="predicted"/>
<name>T1KV47_TETUR</name>
<evidence type="ECO:0000313" key="3">
    <source>
        <dbReference type="Proteomes" id="UP000015104"/>
    </source>
</evidence>
<reference evidence="2" key="2">
    <citation type="submission" date="2015-06" db="UniProtKB">
        <authorList>
            <consortium name="EnsemblMetazoa"/>
        </authorList>
    </citation>
    <scope>IDENTIFICATION</scope>
</reference>
<dbReference type="AlphaFoldDB" id="T1KV47"/>
<dbReference type="EMBL" id="CAEY01000589">
    <property type="status" value="NOT_ANNOTATED_CDS"/>
    <property type="molecule type" value="Genomic_DNA"/>
</dbReference>
<accession>T1KV47</accession>
<evidence type="ECO:0000313" key="2">
    <source>
        <dbReference type="EnsemblMetazoa" id="tetur22g02400.1"/>
    </source>
</evidence>
<feature type="transmembrane region" description="Helical" evidence="1">
    <location>
        <begin position="120"/>
        <end position="142"/>
    </location>
</feature>
<evidence type="ECO:0000256" key="1">
    <source>
        <dbReference type="SAM" id="Phobius"/>
    </source>
</evidence>
<evidence type="ECO:0008006" key="4">
    <source>
        <dbReference type="Google" id="ProtNLM"/>
    </source>
</evidence>
<feature type="transmembrane region" description="Helical" evidence="1">
    <location>
        <begin position="26"/>
        <end position="50"/>
    </location>
</feature>
<dbReference type="EnsemblMetazoa" id="tetur22g02400.1">
    <property type="protein sequence ID" value="tetur22g02400.1"/>
    <property type="gene ID" value="tetur22g02400"/>
</dbReference>
<reference evidence="3" key="1">
    <citation type="submission" date="2011-08" db="EMBL/GenBank/DDBJ databases">
        <authorList>
            <person name="Rombauts S."/>
        </authorList>
    </citation>
    <scope>NUCLEOTIDE SEQUENCE</scope>
    <source>
        <strain evidence="3">London</strain>
    </source>
</reference>
<sequence length="144" mass="15773">MPTLFNKSNLTQLKANIRYFKTIPGIIRLIELVLGIICFACLIGGSSQYYNPHIGSNEYGFSGGSIETSLLLNIYACLFGTFLIIIATLTSSSVPLSPCQSSVTISSTSANKLSFVRIKLMIILQVLPFYLKPFLFHVITLVTG</sequence>
<keyword evidence="3" id="KW-1185">Reference proteome</keyword>
<keyword evidence="1" id="KW-1133">Transmembrane helix</keyword>